<dbReference type="GO" id="GO:0031564">
    <property type="term" value="P:transcription antitermination"/>
    <property type="evidence" value="ECO:0007669"/>
    <property type="project" value="TreeGrafter"/>
</dbReference>
<dbReference type="EMBL" id="JMSN01000046">
    <property type="protein sequence ID" value="KDN44957.1"/>
    <property type="molecule type" value="Genomic_DNA"/>
</dbReference>
<keyword evidence="1" id="KW-0479">Metal-binding</keyword>
<feature type="compositionally biased region" description="Gly residues" evidence="5">
    <location>
        <begin position="802"/>
        <end position="817"/>
    </location>
</feature>
<proteinExistence type="predicted"/>
<gene>
    <name evidence="7" type="ORF">K437DRAFT_256823</name>
</gene>
<dbReference type="RefSeq" id="XP_013243024.1">
    <property type="nucleotide sequence ID" value="XM_013387570.1"/>
</dbReference>
<dbReference type="FunCoup" id="A0A066VTB8">
    <property type="interactions" value="145"/>
</dbReference>
<dbReference type="SMART" id="SM00510">
    <property type="entry name" value="TFS2M"/>
    <property type="match status" value="1"/>
</dbReference>
<dbReference type="GeneID" id="25264534"/>
<evidence type="ECO:0000256" key="5">
    <source>
        <dbReference type="SAM" id="MobiDB-lite"/>
    </source>
</evidence>
<feature type="compositionally biased region" description="Basic and acidic residues" evidence="5">
    <location>
        <begin position="131"/>
        <end position="140"/>
    </location>
</feature>
<dbReference type="Pfam" id="PF07500">
    <property type="entry name" value="TFIIS_M"/>
    <property type="match status" value="1"/>
</dbReference>
<feature type="region of interest" description="Disordered" evidence="5">
    <location>
        <begin position="131"/>
        <end position="261"/>
    </location>
</feature>
<evidence type="ECO:0000256" key="4">
    <source>
        <dbReference type="ARBA" id="ARBA00023242"/>
    </source>
</evidence>
<dbReference type="PANTHER" id="PTHR11477:SF0">
    <property type="entry name" value="IP08861P-RELATED"/>
    <property type="match status" value="1"/>
</dbReference>
<dbReference type="GO" id="GO:0031440">
    <property type="term" value="P:regulation of mRNA 3'-end processing"/>
    <property type="evidence" value="ECO:0007669"/>
    <property type="project" value="TreeGrafter"/>
</dbReference>
<evidence type="ECO:0000256" key="1">
    <source>
        <dbReference type="ARBA" id="ARBA00022723"/>
    </source>
</evidence>
<dbReference type="GO" id="GO:0008270">
    <property type="term" value="F:zinc ion binding"/>
    <property type="evidence" value="ECO:0007669"/>
    <property type="project" value="UniProtKB-KW"/>
</dbReference>
<dbReference type="PANTHER" id="PTHR11477">
    <property type="entry name" value="TRANSCRIPTION FACTOR S-II ZINC FINGER DOMAIN-CONTAINING PROTEIN"/>
    <property type="match status" value="1"/>
</dbReference>
<evidence type="ECO:0000256" key="3">
    <source>
        <dbReference type="ARBA" id="ARBA00022833"/>
    </source>
</evidence>
<keyword evidence="8" id="KW-1185">Reference proteome</keyword>
<keyword evidence="4" id="KW-0539">Nucleus</keyword>
<protein>
    <recommendedName>
        <fullName evidence="6">TFIIS central domain-containing protein</fullName>
    </recommendedName>
</protein>
<organism evidence="7 8">
    <name type="scientific">Tilletiaria anomala (strain ATCC 24038 / CBS 436.72 / UBC 951)</name>
    <dbReference type="NCBI Taxonomy" id="1037660"/>
    <lineage>
        <taxon>Eukaryota</taxon>
        <taxon>Fungi</taxon>
        <taxon>Dikarya</taxon>
        <taxon>Basidiomycota</taxon>
        <taxon>Ustilaginomycotina</taxon>
        <taxon>Exobasidiomycetes</taxon>
        <taxon>Georgefischeriales</taxon>
        <taxon>Tilletiariaceae</taxon>
        <taxon>Tilletiaria</taxon>
    </lineage>
</organism>
<feature type="compositionally biased region" description="Low complexity" evidence="5">
    <location>
        <begin position="233"/>
        <end position="253"/>
    </location>
</feature>
<dbReference type="PROSITE" id="PS51321">
    <property type="entry name" value="TFIIS_CENTRAL"/>
    <property type="match status" value="1"/>
</dbReference>
<feature type="region of interest" description="Disordered" evidence="5">
    <location>
        <begin position="781"/>
        <end position="871"/>
    </location>
</feature>
<feature type="compositionally biased region" description="Basic and acidic residues" evidence="5">
    <location>
        <begin position="160"/>
        <end position="176"/>
    </location>
</feature>
<dbReference type="GO" id="GO:0000977">
    <property type="term" value="F:RNA polymerase II transcription regulatory region sequence-specific DNA binding"/>
    <property type="evidence" value="ECO:0007669"/>
    <property type="project" value="TreeGrafter"/>
</dbReference>
<accession>A0A066VTB8</accession>
<dbReference type="Proteomes" id="UP000027361">
    <property type="component" value="Unassembled WGS sequence"/>
</dbReference>
<keyword evidence="3" id="KW-0862">Zinc</keyword>
<evidence type="ECO:0000259" key="6">
    <source>
        <dbReference type="PROSITE" id="PS51321"/>
    </source>
</evidence>
<dbReference type="Pfam" id="PF07744">
    <property type="entry name" value="SPOC"/>
    <property type="match status" value="1"/>
</dbReference>
<reference evidence="7 8" key="1">
    <citation type="submission" date="2014-05" db="EMBL/GenBank/DDBJ databases">
        <title>Draft genome sequence of a rare smut relative, Tilletiaria anomala UBC 951.</title>
        <authorList>
            <consortium name="DOE Joint Genome Institute"/>
            <person name="Toome M."/>
            <person name="Kuo A."/>
            <person name="Henrissat B."/>
            <person name="Lipzen A."/>
            <person name="Tritt A."/>
            <person name="Yoshinaga Y."/>
            <person name="Zane M."/>
            <person name="Barry K."/>
            <person name="Grigoriev I.V."/>
            <person name="Spatafora J.W."/>
            <person name="Aimea M.C."/>
        </authorList>
    </citation>
    <scope>NUCLEOTIDE SEQUENCE [LARGE SCALE GENOMIC DNA]</scope>
    <source>
        <strain evidence="7 8">UBC 951</strain>
    </source>
</reference>
<dbReference type="InterPro" id="IPR012921">
    <property type="entry name" value="SPOC_C"/>
</dbReference>
<feature type="compositionally biased region" description="Polar residues" evidence="5">
    <location>
        <begin position="190"/>
        <end position="213"/>
    </location>
</feature>
<comment type="caution">
    <text evidence="7">The sequence shown here is derived from an EMBL/GenBank/DDBJ whole genome shotgun (WGS) entry which is preliminary data.</text>
</comment>
<dbReference type="STRING" id="1037660.A0A066VTB8"/>
<feature type="region of interest" description="Disordered" evidence="5">
    <location>
        <begin position="324"/>
        <end position="361"/>
    </location>
</feature>
<dbReference type="OMA" id="CFHAART"/>
<dbReference type="InterPro" id="IPR003618">
    <property type="entry name" value="TFIIS_cen_dom"/>
</dbReference>
<dbReference type="GO" id="GO:0005634">
    <property type="term" value="C:nucleus"/>
    <property type="evidence" value="ECO:0007669"/>
    <property type="project" value="TreeGrafter"/>
</dbReference>
<feature type="compositionally biased region" description="Gly residues" evidence="5">
    <location>
        <begin position="862"/>
        <end position="871"/>
    </location>
</feature>
<evidence type="ECO:0000313" key="8">
    <source>
        <dbReference type="Proteomes" id="UP000027361"/>
    </source>
</evidence>
<sequence>MNQFNAVLEQILRETKVDIASPSAISVDTAMLLMPVEQRASEYSAGLEAAMWAAYAEPHPKTKAPSAGKAYRDRLRTVLFNLKDKNNHSLHVRIASNQLPSEKLATLPSDELANDTIRLAVEKAKREALEQSILKKETGPMRKITHKGEEDIEFEAGNQMRHEDSNKKRHDEEHNPGSHGPIGQGRKITTMDQGVLSPSMQSPSTPFTPTFAGSGSPPPDRADSGTPERSLGTSSQPQSAPAALPAPRRSTSSIMSPTSAQTEFNMDSIFASRGSHVEGEELGDDDMAVIVDGGAMEDVHEEHGDPFDEANAVNADDIMDALDASQSDPLNDSHPERTLTAASDAKAEQEKPKPKLHLPSGPIWHGAFTMPEEATFSGTARQIAGRPLGAEQDVWDRFFTAPHIELEGRLPTHVACKYLVECFHAARTEVIVLVFDMSFELSALANADEKAPLTESANKTSYEKFAASMRSRQRYAVIPAASSARGKVIKDFYLAPLLKDDAVPDWLDLLRPPRFVRQGRENDLFLLVAVLNKGALEADLAARRRPPVSAPLPAPGLTSALPGGGAALQDLLKAVGKGAIADSTIPRQAPPSTEGSDGTATVAGRIQDLHMVNAPAPTLGNQLAPPTAAALQQMGTPQLESFLHANPIVVDQLLNTLKASGTLLQPPPTVSAAATAAAAGEGTTGSPAPAVPAMLHPGGPQHGMPPAQHWHGAPPATTGPPGMHPQAWGPVLPTASGPGHALGVRGPVGWHTPPMQQHPHLSGGPPGGTFPGAVPQQWNTRPGQGAWQAYAGPPGPQHGRPLRGGGAGRGGVSGGGRLHPQPNQHQQLCGGGSKKGGKGRGGGAGGWAGKQQFDPPASKDAGWGGRLGGGQ</sequence>
<dbReference type="GO" id="GO:0006362">
    <property type="term" value="P:transcription elongation by RNA polymerase I"/>
    <property type="evidence" value="ECO:0007669"/>
    <property type="project" value="TreeGrafter"/>
</dbReference>
<dbReference type="OrthoDB" id="436852at2759"/>
<name>A0A066VTB8_TILAU</name>
<keyword evidence="2" id="KW-0863">Zinc-finger</keyword>
<dbReference type="GO" id="GO:0001139">
    <property type="term" value="F:RNA polymerase II complex recruiting activity"/>
    <property type="evidence" value="ECO:0007669"/>
    <property type="project" value="TreeGrafter"/>
</dbReference>
<dbReference type="InParanoid" id="A0A066VTB8"/>
<dbReference type="AlphaFoldDB" id="A0A066VTB8"/>
<dbReference type="SUPFAM" id="SSF46942">
    <property type="entry name" value="Elongation factor TFIIS domain 2"/>
    <property type="match status" value="1"/>
</dbReference>
<dbReference type="InterPro" id="IPR036575">
    <property type="entry name" value="TFIIS_cen_dom_sf"/>
</dbReference>
<dbReference type="HOGENOM" id="CLU_329598_0_0_1"/>
<feature type="domain" description="TFIIS central" evidence="6">
    <location>
        <begin position="1"/>
        <end position="140"/>
    </location>
</feature>
<evidence type="ECO:0000313" key="7">
    <source>
        <dbReference type="EMBL" id="KDN44957.1"/>
    </source>
</evidence>
<dbReference type="CDD" id="cd21538">
    <property type="entry name" value="SPOC_TFIIS"/>
    <property type="match status" value="1"/>
</dbReference>
<evidence type="ECO:0000256" key="2">
    <source>
        <dbReference type="ARBA" id="ARBA00022771"/>
    </source>
</evidence>
<feature type="compositionally biased region" description="Gly residues" evidence="5">
    <location>
        <begin position="829"/>
        <end position="848"/>
    </location>
</feature>
<dbReference type="Gene3D" id="1.10.472.30">
    <property type="entry name" value="Transcription elongation factor S-II, central domain"/>
    <property type="match status" value="1"/>
</dbReference>
<dbReference type="GO" id="GO:0006368">
    <property type="term" value="P:transcription elongation by RNA polymerase II"/>
    <property type="evidence" value="ECO:0007669"/>
    <property type="project" value="TreeGrafter"/>
</dbReference>